<sequence length="43" mass="5007">MSEIEQVIEDYVLGWNSSKPEDRLLLMKKSFGRKLSLSRFSST</sequence>
<protein>
    <submittedName>
        <fullName evidence="1">Uncharacterized protein</fullName>
    </submittedName>
</protein>
<evidence type="ECO:0000313" key="1">
    <source>
        <dbReference type="EMBL" id="CCQ56545.1"/>
    </source>
</evidence>
<organism evidence="1 2">
    <name type="scientific">Crocosphaera watsonii WH 0005</name>
    <dbReference type="NCBI Taxonomy" id="423472"/>
    <lineage>
        <taxon>Bacteria</taxon>
        <taxon>Bacillati</taxon>
        <taxon>Cyanobacteriota</taxon>
        <taxon>Cyanophyceae</taxon>
        <taxon>Oscillatoriophycideae</taxon>
        <taxon>Chroococcales</taxon>
        <taxon>Aphanothecaceae</taxon>
        <taxon>Crocosphaera</taxon>
    </lineage>
</organism>
<dbReference type="EMBL" id="CAQL01000645">
    <property type="protein sequence ID" value="CCQ56545.1"/>
    <property type="molecule type" value="Genomic_DNA"/>
</dbReference>
<evidence type="ECO:0000313" key="2">
    <source>
        <dbReference type="Proteomes" id="UP000017981"/>
    </source>
</evidence>
<gene>
    <name evidence="1" type="ORF">CWATWH0005_1461</name>
</gene>
<dbReference type="AlphaFoldDB" id="T2IWP6"/>
<dbReference type="Proteomes" id="UP000017981">
    <property type="component" value="Unassembled WGS sequence"/>
</dbReference>
<reference evidence="1 2" key="1">
    <citation type="submission" date="2013-01" db="EMBL/GenBank/DDBJ databases">
        <authorList>
            <person name="Bench S."/>
        </authorList>
    </citation>
    <scope>NUCLEOTIDE SEQUENCE [LARGE SCALE GENOMIC DNA]</scope>
    <source>
        <strain evidence="1 2">WH 0005</strain>
    </source>
</reference>
<name>T2IWP6_CROWT</name>
<accession>T2IWP6</accession>
<proteinExistence type="predicted"/>
<reference evidence="1 2" key="2">
    <citation type="submission" date="2013-09" db="EMBL/GenBank/DDBJ databases">
        <title>Whole genome comparison of six Crocosphaera watsonii strains with differing phenotypes.</title>
        <authorList>
            <person name="Bench S.R."/>
            <person name="Heller P."/>
            <person name="Frank I."/>
            <person name="Arciniega M."/>
            <person name="Shilova I.N."/>
            <person name="Zehr J.P."/>
        </authorList>
    </citation>
    <scope>NUCLEOTIDE SEQUENCE [LARGE SCALE GENOMIC DNA]</scope>
    <source>
        <strain evidence="1 2">WH 0005</strain>
    </source>
</reference>
<comment type="caution">
    <text evidence="1">The sequence shown here is derived from an EMBL/GenBank/DDBJ whole genome shotgun (WGS) entry which is preliminary data.</text>
</comment>